<evidence type="ECO:0000313" key="2">
    <source>
        <dbReference type="EMBL" id="MBC8569564.1"/>
    </source>
</evidence>
<dbReference type="AlphaFoldDB" id="A0A926I626"/>
<dbReference type="EMBL" id="JACRTC010000001">
    <property type="protein sequence ID" value="MBC8569564.1"/>
    <property type="molecule type" value="Genomic_DNA"/>
</dbReference>
<dbReference type="InterPro" id="IPR011989">
    <property type="entry name" value="ARM-like"/>
</dbReference>
<protein>
    <recommendedName>
        <fullName evidence="4">HEAT repeat domain-containing protein</fullName>
    </recommendedName>
</protein>
<reference evidence="2" key="1">
    <citation type="submission" date="2020-08" db="EMBL/GenBank/DDBJ databases">
        <title>Genome public.</title>
        <authorList>
            <person name="Liu C."/>
            <person name="Sun Q."/>
        </authorList>
    </citation>
    <scope>NUCLEOTIDE SEQUENCE</scope>
    <source>
        <strain evidence="2">NSJ-54</strain>
    </source>
</reference>
<keyword evidence="1" id="KW-1133">Transmembrane helix</keyword>
<accession>A0A926I626</accession>
<dbReference type="Gene3D" id="1.25.10.10">
    <property type="entry name" value="Leucine-rich Repeat Variant"/>
    <property type="match status" value="1"/>
</dbReference>
<dbReference type="Proteomes" id="UP000660861">
    <property type="component" value="Unassembled WGS sequence"/>
</dbReference>
<name>A0A926I626_9FIRM</name>
<evidence type="ECO:0000256" key="1">
    <source>
        <dbReference type="SAM" id="Phobius"/>
    </source>
</evidence>
<keyword evidence="1" id="KW-0812">Transmembrane</keyword>
<sequence length="374" mass="44240">MIFRTEVVCYLYIAVCVCMLVFNCLLILYRRYENRSLQKYINQISALVDSQLECLSYSDEMHQEIQQRLGKRLRRIHFLRAFHSVITEKREEEPALVERYLLKSRPMFSDLVASYRKEEDIKQAYFAFVMADFSVCRWVHEDPIIDFMMELIVDKSAYCRENALKALYRFGDADNVLLALRLIDENNVFHHEKLITDGLLSFAGDRQELAALLWKHFHEFHLELQIPFLNYIRAVSSDFREPFYEMLANERTDKELKIALIRYFWRHPYPPVAEVLAGFLEREDSRDWEIAAIAATAIRAYPGEQTILVLRKALLSANWYVRYNAADSLKSLDADFNMLASVFNGQDRYAREMLLFHEQQHEIKEQAQKEAELV</sequence>
<dbReference type="RefSeq" id="WP_262396661.1">
    <property type="nucleotide sequence ID" value="NZ_JACRTC010000001.1"/>
</dbReference>
<keyword evidence="1" id="KW-0472">Membrane</keyword>
<gene>
    <name evidence="2" type="ORF">H8709_01840</name>
</gene>
<dbReference type="InterPro" id="IPR016024">
    <property type="entry name" value="ARM-type_fold"/>
</dbReference>
<dbReference type="SUPFAM" id="SSF48371">
    <property type="entry name" value="ARM repeat"/>
    <property type="match status" value="1"/>
</dbReference>
<comment type="caution">
    <text evidence="2">The sequence shown here is derived from an EMBL/GenBank/DDBJ whole genome shotgun (WGS) entry which is preliminary data.</text>
</comment>
<proteinExistence type="predicted"/>
<keyword evidence="3" id="KW-1185">Reference proteome</keyword>
<feature type="transmembrane region" description="Helical" evidence="1">
    <location>
        <begin position="7"/>
        <end position="29"/>
    </location>
</feature>
<evidence type="ECO:0000313" key="3">
    <source>
        <dbReference type="Proteomes" id="UP000660861"/>
    </source>
</evidence>
<evidence type="ECO:0008006" key="4">
    <source>
        <dbReference type="Google" id="ProtNLM"/>
    </source>
</evidence>
<organism evidence="2 3">
    <name type="scientific">Zongyangia hominis</name>
    <dbReference type="NCBI Taxonomy" id="2763677"/>
    <lineage>
        <taxon>Bacteria</taxon>
        <taxon>Bacillati</taxon>
        <taxon>Bacillota</taxon>
        <taxon>Clostridia</taxon>
        <taxon>Eubacteriales</taxon>
        <taxon>Oscillospiraceae</taxon>
        <taxon>Zongyangia</taxon>
    </lineage>
</organism>